<proteinExistence type="predicted"/>
<reference evidence="2" key="1">
    <citation type="submission" date="2017-02" db="UniProtKB">
        <authorList>
            <consortium name="WormBaseParasite"/>
        </authorList>
    </citation>
    <scope>IDENTIFICATION</scope>
</reference>
<dbReference type="WBParaSite" id="ALUE_0000229801-mRNA-1">
    <property type="protein sequence ID" value="ALUE_0000229801-mRNA-1"/>
    <property type="gene ID" value="ALUE_0000229801"/>
</dbReference>
<sequence>MCRITGIPHLKHTHGILQYLAHLIDDYVKNYSLLTIYFGPIYDLDGNGIRDSDHIIRYL</sequence>
<accession>A0A0M3HLA3</accession>
<dbReference type="Proteomes" id="UP000036681">
    <property type="component" value="Unplaced"/>
</dbReference>
<protein>
    <submittedName>
        <fullName evidence="2">Aamy domain-containing protein</fullName>
    </submittedName>
</protein>
<evidence type="ECO:0000313" key="1">
    <source>
        <dbReference type="Proteomes" id="UP000036681"/>
    </source>
</evidence>
<organism evidence="1 2">
    <name type="scientific">Ascaris lumbricoides</name>
    <name type="common">Giant roundworm</name>
    <dbReference type="NCBI Taxonomy" id="6252"/>
    <lineage>
        <taxon>Eukaryota</taxon>
        <taxon>Metazoa</taxon>
        <taxon>Ecdysozoa</taxon>
        <taxon>Nematoda</taxon>
        <taxon>Chromadorea</taxon>
        <taxon>Rhabditida</taxon>
        <taxon>Spirurina</taxon>
        <taxon>Ascaridomorpha</taxon>
        <taxon>Ascaridoidea</taxon>
        <taxon>Ascarididae</taxon>
        <taxon>Ascaris</taxon>
    </lineage>
</organism>
<evidence type="ECO:0000313" key="2">
    <source>
        <dbReference type="WBParaSite" id="ALUE_0000229801-mRNA-1"/>
    </source>
</evidence>
<name>A0A0M3HLA3_ASCLU</name>
<keyword evidence="1" id="KW-1185">Reference proteome</keyword>
<dbReference type="AlphaFoldDB" id="A0A0M3HLA3"/>